<reference evidence="2 3" key="1">
    <citation type="journal article" date="2014" name="Appl. Environ. Microbiol.">
        <title>Comparative Genome Analysis of 'Candidatus Methanoplasma termitum' Indicates a New Mode of Energy Metabolism in the Seventh Order of Methanogens.</title>
        <authorList>
            <person name="Lang K."/>
            <person name="Schuldes J."/>
            <person name="Klingl A."/>
            <person name="Poehlein A."/>
            <person name="Daniel R."/>
            <person name="Brune A."/>
        </authorList>
    </citation>
    <scope>NUCLEOTIDE SEQUENCE [LARGE SCALE GENOMIC DNA]</scope>
    <source>
        <strain evidence="3">Mpt1</strain>
    </source>
</reference>
<gene>
    <name evidence="2" type="ORF">Mpt1_c12960</name>
</gene>
<sequence>MKIEGRKKNALIIGIMWIAAVTIVALLTPRSEATLTLPFLWIPICFFLALMGFIIYFGHYGFLAGFNMMTEEELAVYDMDKITTFMGFSFITLSFILFLTWPLVEIYGSGAFTIMLVVFIFGVIVMAGFANSKRFKKNTRSK</sequence>
<keyword evidence="1" id="KW-0472">Membrane</keyword>
<dbReference type="RefSeq" id="WP_048113215.1">
    <property type="nucleotide sequence ID" value="NZ_CP010070.1"/>
</dbReference>
<feature type="transmembrane region" description="Helical" evidence="1">
    <location>
        <begin position="40"/>
        <end position="63"/>
    </location>
</feature>
<keyword evidence="1" id="KW-1133">Transmembrane helix</keyword>
<name>A0A0A7LDW4_9ARCH</name>
<evidence type="ECO:0000256" key="1">
    <source>
        <dbReference type="SAM" id="Phobius"/>
    </source>
</evidence>
<proteinExistence type="predicted"/>
<dbReference type="GeneID" id="24818957"/>
<dbReference type="HOGENOM" id="CLU_1811354_0_0_2"/>
<dbReference type="Proteomes" id="UP000030787">
    <property type="component" value="Chromosome"/>
</dbReference>
<dbReference type="InterPro" id="IPR017259">
    <property type="entry name" value="UCP037672"/>
</dbReference>
<keyword evidence="3" id="KW-1185">Reference proteome</keyword>
<dbReference type="AlphaFoldDB" id="A0A0A7LDW4"/>
<protein>
    <submittedName>
        <fullName evidence="2">Uncharacterized protein</fullName>
    </submittedName>
</protein>
<accession>A0A0A7LDW4</accession>
<dbReference type="Pfam" id="PF12650">
    <property type="entry name" value="DUF3784"/>
    <property type="match status" value="1"/>
</dbReference>
<dbReference type="KEGG" id="mear:Mpt1_c12960"/>
<feature type="transmembrane region" description="Helical" evidence="1">
    <location>
        <begin position="9"/>
        <end position="28"/>
    </location>
</feature>
<feature type="transmembrane region" description="Helical" evidence="1">
    <location>
        <begin position="110"/>
        <end position="130"/>
    </location>
</feature>
<evidence type="ECO:0000313" key="3">
    <source>
        <dbReference type="Proteomes" id="UP000030787"/>
    </source>
</evidence>
<keyword evidence="1" id="KW-0812">Transmembrane</keyword>
<feature type="transmembrane region" description="Helical" evidence="1">
    <location>
        <begin position="84"/>
        <end position="104"/>
    </location>
</feature>
<evidence type="ECO:0000313" key="2">
    <source>
        <dbReference type="EMBL" id="AIZ57158.1"/>
    </source>
</evidence>
<organism evidence="2 3">
    <name type="scientific">Candidatus Methanoplasma termitum</name>
    <dbReference type="NCBI Taxonomy" id="1577791"/>
    <lineage>
        <taxon>Archaea</taxon>
        <taxon>Methanobacteriati</taxon>
        <taxon>Thermoplasmatota</taxon>
        <taxon>Thermoplasmata</taxon>
        <taxon>Methanomassiliicoccales</taxon>
        <taxon>Methanomassiliicoccaceae</taxon>
        <taxon>Candidatus Methanoplasma</taxon>
    </lineage>
</organism>
<dbReference type="STRING" id="1577791.Mpt1_c12960"/>
<dbReference type="EMBL" id="CP010070">
    <property type="protein sequence ID" value="AIZ57158.1"/>
    <property type="molecule type" value="Genomic_DNA"/>
</dbReference>